<accession>A0A4V3EJ65</accession>
<feature type="region of interest" description="Disordered" evidence="1">
    <location>
        <begin position="54"/>
        <end position="75"/>
    </location>
</feature>
<keyword evidence="3" id="KW-1185">Reference proteome</keyword>
<sequence length="347" mass="36029">MVRTRWAAIGAVIAITLGAGGVGLVEATKGTGDRTVFTSVASCRLVDTRPANGIGGRVTPLGPTDTHTVSARGTSGECSDIPVDVRAVALNITALGASEPTHLTVWPGGDVPNASSLNPSPGQPPVPNAVTTPLSVDGTFDVFNFAGTVHVVIDLVGYHQDHHHDDRYHTKTEVDGLLADKVDAGDVYARSDVDQRLAAKADTDSVWTKGQADGRYANRQVVERTLPYAIRSSSFGGSQLSTNDRTVLSLSYELPQGGQLVVGYSGIVYGNPGDRANCSVGTSTSFSWASGTSEIDFGDGVGTATISGTRVIDFFSASQGAVRLVCKNSDATASIGNIELNALVLPN</sequence>
<evidence type="ECO:0000313" key="3">
    <source>
        <dbReference type="Proteomes" id="UP000294558"/>
    </source>
</evidence>
<gene>
    <name evidence="2" type="ORF">BDK89_2670</name>
</gene>
<name>A0A4V3EJ65_9ACTN</name>
<dbReference type="AlphaFoldDB" id="A0A4V3EJ65"/>
<protein>
    <submittedName>
        <fullName evidence="2">Uncharacterized protein</fullName>
    </submittedName>
</protein>
<proteinExistence type="predicted"/>
<dbReference type="EMBL" id="SOAU01000001">
    <property type="protein sequence ID" value="TDT17068.1"/>
    <property type="molecule type" value="Genomic_DNA"/>
</dbReference>
<organism evidence="2 3">
    <name type="scientific">Ilumatobacter fluminis</name>
    <dbReference type="NCBI Taxonomy" id="467091"/>
    <lineage>
        <taxon>Bacteria</taxon>
        <taxon>Bacillati</taxon>
        <taxon>Actinomycetota</taxon>
        <taxon>Acidimicrobiia</taxon>
        <taxon>Acidimicrobiales</taxon>
        <taxon>Ilumatobacteraceae</taxon>
        <taxon>Ilumatobacter</taxon>
    </lineage>
</organism>
<feature type="compositionally biased region" description="Polar residues" evidence="1">
    <location>
        <begin position="65"/>
        <end position="75"/>
    </location>
</feature>
<dbReference type="Proteomes" id="UP000294558">
    <property type="component" value="Unassembled WGS sequence"/>
</dbReference>
<evidence type="ECO:0000313" key="2">
    <source>
        <dbReference type="EMBL" id="TDT17068.1"/>
    </source>
</evidence>
<comment type="caution">
    <text evidence="2">The sequence shown here is derived from an EMBL/GenBank/DDBJ whole genome shotgun (WGS) entry which is preliminary data.</text>
</comment>
<evidence type="ECO:0000256" key="1">
    <source>
        <dbReference type="SAM" id="MobiDB-lite"/>
    </source>
</evidence>
<reference evidence="2 3" key="1">
    <citation type="submission" date="2019-03" db="EMBL/GenBank/DDBJ databases">
        <title>Sequencing the genomes of 1000 actinobacteria strains.</title>
        <authorList>
            <person name="Klenk H.-P."/>
        </authorList>
    </citation>
    <scope>NUCLEOTIDE SEQUENCE [LARGE SCALE GENOMIC DNA]</scope>
    <source>
        <strain evidence="2 3">DSM 18936</strain>
    </source>
</reference>